<proteinExistence type="predicted"/>
<dbReference type="RefSeq" id="WP_138728806.1">
    <property type="nucleotide sequence ID" value="NZ_SRMP02000045.1"/>
</dbReference>
<protein>
    <recommendedName>
        <fullName evidence="4">DNA-binding protein</fullName>
    </recommendedName>
</protein>
<feature type="signal peptide" evidence="1">
    <location>
        <begin position="1"/>
        <end position="19"/>
    </location>
</feature>
<evidence type="ECO:0000313" key="3">
    <source>
        <dbReference type="Proteomes" id="UP001517367"/>
    </source>
</evidence>
<reference evidence="2 3" key="1">
    <citation type="submission" date="2024-12" db="EMBL/GenBank/DDBJ databases">
        <authorList>
            <person name="Hu S."/>
        </authorList>
    </citation>
    <scope>NUCLEOTIDE SEQUENCE [LARGE SCALE GENOMIC DNA]</scope>
    <source>
        <strain evidence="2 3">P-25</strain>
    </source>
</reference>
<keyword evidence="3" id="KW-1185">Reference proteome</keyword>
<evidence type="ECO:0000313" key="2">
    <source>
        <dbReference type="EMBL" id="MFN0293116.1"/>
    </source>
</evidence>
<accession>A0ABW9JLJ9</accession>
<dbReference type="Proteomes" id="UP001517367">
    <property type="component" value="Unassembled WGS sequence"/>
</dbReference>
<gene>
    <name evidence="2" type="ORF">E5L68_017120</name>
</gene>
<sequence length="116" mass="13039">MKLFMLNIAFILGIACASAQTKVTIKEVVNYVGKEVTLCDSVYSARALDNLSLLNLGAKFPKEIITLVVFKADRAKFEKEPVELFENKRICVTGMVTLYKEKLQIVVNDPKQLKLN</sequence>
<organism evidence="2 3">
    <name type="scientific">Pedobacter helvus</name>
    <dbReference type="NCBI Taxonomy" id="2563444"/>
    <lineage>
        <taxon>Bacteria</taxon>
        <taxon>Pseudomonadati</taxon>
        <taxon>Bacteroidota</taxon>
        <taxon>Sphingobacteriia</taxon>
        <taxon>Sphingobacteriales</taxon>
        <taxon>Sphingobacteriaceae</taxon>
        <taxon>Pedobacter</taxon>
    </lineage>
</organism>
<evidence type="ECO:0008006" key="4">
    <source>
        <dbReference type="Google" id="ProtNLM"/>
    </source>
</evidence>
<dbReference type="PROSITE" id="PS51257">
    <property type="entry name" value="PROKAR_LIPOPROTEIN"/>
    <property type="match status" value="1"/>
</dbReference>
<keyword evidence="1" id="KW-0732">Signal</keyword>
<dbReference type="EMBL" id="SRMP02000045">
    <property type="protein sequence ID" value="MFN0293116.1"/>
    <property type="molecule type" value="Genomic_DNA"/>
</dbReference>
<evidence type="ECO:0000256" key="1">
    <source>
        <dbReference type="SAM" id="SignalP"/>
    </source>
</evidence>
<comment type="caution">
    <text evidence="2">The sequence shown here is derived from an EMBL/GenBank/DDBJ whole genome shotgun (WGS) entry which is preliminary data.</text>
</comment>
<name>A0ABW9JLJ9_9SPHI</name>
<feature type="chain" id="PRO_5046245731" description="DNA-binding protein" evidence="1">
    <location>
        <begin position="20"/>
        <end position="116"/>
    </location>
</feature>